<dbReference type="Gene3D" id="1.10.10.10">
    <property type="entry name" value="Winged helix-like DNA-binding domain superfamily/Winged helix DNA-binding domain"/>
    <property type="match status" value="1"/>
</dbReference>
<proteinExistence type="predicted"/>
<comment type="caution">
    <text evidence="2">The sequence shown here is derived from an EMBL/GenBank/DDBJ whole genome shotgun (WGS) entry which is preliminary data.</text>
</comment>
<dbReference type="InterPro" id="IPR005149">
    <property type="entry name" value="Tscrpt_reg_PadR_N"/>
</dbReference>
<evidence type="ECO:0000313" key="2">
    <source>
        <dbReference type="EMBL" id="RHW38125.1"/>
    </source>
</evidence>
<dbReference type="Proteomes" id="UP000284416">
    <property type="component" value="Unassembled WGS sequence"/>
</dbReference>
<dbReference type="OrthoDB" id="9814826at2"/>
<protein>
    <submittedName>
        <fullName evidence="2">PadR family transcriptional regulator</fullName>
    </submittedName>
</protein>
<name>A0A417YS60_9BACI</name>
<evidence type="ECO:0000313" key="3">
    <source>
        <dbReference type="Proteomes" id="UP000284416"/>
    </source>
</evidence>
<dbReference type="AlphaFoldDB" id="A0A417YS60"/>
<gene>
    <name evidence="2" type="ORF">D1B31_15220</name>
</gene>
<sequence>MELNKYLPLTETTYYILLSLLEPAHGYIMMQKVEELSNQKVKIAAGTMYGAIENLLKQKLITAVKSTDKRRKTYVITEKGREVLRQDCERMKHIVQITEKFLPLEITRDGGMENV</sequence>
<dbReference type="PANTHER" id="PTHR33169">
    <property type="entry name" value="PADR-FAMILY TRANSCRIPTIONAL REGULATOR"/>
    <property type="match status" value="1"/>
</dbReference>
<dbReference type="Pfam" id="PF03551">
    <property type="entry name" value="PadR"/>
    <property type="match status" value="1"/>
</dbReference>
<dbReference type="SUPFAM" id="SSF46785">
    <property type="entry name" value="Winged helix' DNA-binding domain"/>
    <property type="match status" value="1"/>
</dbReference>
<feature type="domain" description="Transcription regulator PadR N-terminal" evidence="1">
    <location>
        <begin position="18"/>
        <end position="85"/>
    </location>
</feature>
<organism evidence="2 3">
    <name type="scientific">Neobacillus notoginsengisoli</name>
    <dbReference type="NCBI Taxonomy" id="1578198"/>
    <lineage>
        <taxon>Bacteria</taxon>
        <taxon>Bacillati</taxon>
        <taxon>Bacillota</taxon>
        <taxon>Bacilli</taxon>
        <taxon>Bacillales</taxon>
        <taxon>Bacillaceae</taxon>
        <taxon>Neobacillus</taxon>
    </lineage>
</organism>
<dbReference type="PANTHER" id="PTHR33169:SF13">
    <property type="entry name" value="PADR-FAMILY TRANSCRIPTIONAL REGULATOR"/>
    <property type="match status" value="1"/>
</dbReference>
<dbReference type="InterPro" id="IPR052509">
    <property type="entry name" value="Metal_resp_DNA-bind_regulator"/>
</dbReference>
<keyword evidence="3" id="KW-1185">Reference proteome</keyword>
<accession>A0A417YS60</accession>
<reference evidence="2 3" key="1">
    <citation type="journal article" date="2017" name="Int. J. Syst. Evol. Microbiol.">
        <title>Bacillus notoginsengisoli sp. nov., a novel bacterium isolated from the rhizosphere of Panax notoginseng.</title>
        <authorList>
            <person name="Zhang M.Y."/>
            <person name="Cheng J."/>
            <person name="Cai Y."/>
            <person name="Zhang T.Y."/>
            <person name="Wu Y.Y."/>
            <person name="Manikprabhu D."/>
            <person name="Li W.J."/>
            <person name="Zhang Y.X."/>
        </authorList>
    </citation>
    <scope>NUCLEOTIDE SEQUENCE [LARGE SCALE GENOMIC DNA]</scope>
    <source>
        <strain evidence="2 3">JCM 30743</strain>
    </source>
</reference>
<evidence type="ECO:0000259" key="1">
    <source>
        <dbReference type="Pfam" id="PF03551"/>
    </source>
</evidence>
<dbReference type="InterPro" id="IPR036388">
    <property type="entry name" value="WH-like_DNA-bd_sf"/>
</dbReference>
<dbReference type="InterPro" id="IPR036390">
    <property type="entry name" value="WH_DNA-bd_sf"/>
</dbReference>
<dbReference type="EMBL" id="QWEG01000009">
    <property type="protein sequence ID" value="RHW38125.1"/>
    <property type="molecule type" value="Genomic_DNA"/>
</dbReference>